<evidence type="ECO:0000313" key="2">
    <source>
        <dbReference type="Proteomes" id="UP000658733"/>
    </source>
</evidence>
<dbReference type="AlphaFoldDB" id="A0A843AEX8"/>
<sequence>MAYNFLKGSELIIDGILIGYITNFSPSNNESVSMVVTNTEDVLKSAPATSTEITVDREGVAATPEDDIALLKLSKKGTFKTGSFSGIKHYDNERKALYIFSLGSGTIKRSITYGSEDQLTESYTVRPTSFDEEIQPL</sequence>
<evidence type="ECO:0000313" key="1">
    <source>
        <dbReference type="EMBL" id="MBF4469632.1"/>
    </source>
</evidence>
<organism evidence="1 2">
    <name type="scientific">Methanobrevibacter arboriphilus</name>
    <dbReference type="NCBI Taxonomy" id="39441"/>
    <lineage>
        <taxon>Archaea</taxon>
        <taxon>Methanobacteriati</taxon>
        <taxon>Methanobacteriota</taxon>
        <taxon>Methanomada group</taxon>
        <taxon>Methanobacteria</taxon>
        <taxon>Methanobacteriales</taxon>
        <taxon>Methanobacteriaceae</taxon>
        <taxon>Methanobrevibacter</taxon>
    </lineage>
</organism>
<accession>A0A843AEX8</accession>
<proteinExistence type="predicted"/>
<comment type="caution">
    <text evidence="1">The sequence shown here is derived from an EMBL/GenBank/DDBJ whole genome shotgun (WGS) entry which is preliminary data.</text>
</comment>
<dbReference type="EMBL" id="JADIIN010000075">
    <property type="protein sequence ID" value="MBF4469632.1"/>
    <property type="molecule type" value="Genomic_DNA"/>
</dbReference>
<name>A0A843AEX8_METAZ</name>
<dbReference type="RefSeq" id="WP_278524240.1">
    <property type="nucleotide sequence ID" value="NZ_JADIIN010000075.1"/>
</dbReference>
<gene>
    <name evidence="1" type="ORF">ISP01_09535</name>
</gene>
<dbReference type="Proteomes" id="UP000658733">
    <property type="component" value="Unassembled WGS sequence"/>
</dbReference>
<protein>
    <submittedName>
        <fullName evidence="1">Uncharacterized protein</fullName>
    </submittedName>
</protein>
<reference evidence="1" key="1">
    <citation type="submission" date="2020-10" db="EMBL/GenBank/DDBJ databases">
        <title>Dehalococcoides mccartyi of a TCE/Cr reducing biochatode.</title>
        <authorList>
            <person name="Matturro B."/>
        </authorList>
    </citation>
    <scope>NUCLEOTIDE SEQUENCE</scope>
    <source>
        <strain evidence="1">Bin4</strain>
    </source>
</reference>